<dbReference type="InterPro" id="IPR043502">
    <property type="entry name" value="DNA/RNA_pol_sf"/>
</dbReference>
<dbReference type="SUPFAM" id="SSF56672">
    <property type="entry name" value="DNA/RNA polymerases"/>
    <property type="match status" value="1"/>
</dbReference>
<dbReference type="EMBL" id="CP149822">
    <property type="protein sequence ID" value="WZN42470.1"/>
    <property type="molecule type" value="Genomic_DNA"/>
</dbReference>
<sequence length="500" mass="55790">MMEKRFVSIWFRYLLTDWQTLRRPELKNVPFVFTGKDGARLIVKAANPIALQEGVTAGMPAADAKAIVAGLQLLDERPALTGKLLAAIGEWCIRFTPVVMVDMPDGLLMDVTGCAHLWGGEPPYLKEIVTRLRAAGYDTRIGIASTPGAAWAVARYGKNGPVVPPGKQLEALLPLPTAALRIEPQVQLRLHKMGFWQIGSFIHMDRRMLFRRYGIGLLDRIEQALGFKEEVLTPIQVIPPYQERLPCLEPIRNAAGIEIAIGQLLESLCKRLHSEGKGVRAAKVSCHRVDGQVQSIEIGTTSASGNVGHLLGLFRLKISSIAPGLGIELFVLDSKVENAAQEQHALWGGGTGAGHAPINELLDRIAGKIGPGVIHRYLPDAHHWPERSIRKAQSITELPAMAWRTDIQRPVQLLADPENITVSAPIPDYPPMNFIHKGVLHEISKAEGPERIEQEWWLENGEHRDYYVVEDREGRRYWLFRSGHYGEKARFNWYLHGYFA</sequence>
<evidence type="ECO:0000256" key="2">
    <source>
        <dbReference type="ARBA" id="ARBA00022763"/>
    </source>
</evidence>
<proteinExistence type="inferred from homology"/>
<keyword evidence="5" id="KW-1185">Reference proteome</keyword>
<dbReference type="InterPro" id="IPR043128">
    <property type="entry name" value="Rev_trsase/Diguanyl_cyclase"/>
</dbReference>
<dbReference type="Gene3D" id="3.30.70.270">
    <property type="match status" value="1"/>
</dbReference>
<organism evidence="4 5">
    <name type="scientific">Chitinophaga pollutisoli</name>
    <dbReference type="NCBI Taxonomy" id="3133966"/>
    <lineage>
        <taxon>Bacteria</taxon>
        <taxon>Pseudomonadati</taxon>
        <taxon>Bacteroidota</taxon>
        <taxon>Chitinophagia</taxon>
        <taxon>Chitinophagales</taxon>
        <taxon>Chitinophagaceae</taxon>
        <taxon>Chitinophaga</taxon>
    </lineage>
</organism>
<protein>
    <submittedName>
        <fullName evidence="4">DNA polymerase Y family protein</fullName>
    </submittedName>
</protein>
<dbReference type="CDD" id="cd03468">
    <property type="entry name" value="PolY_like"/>
    <property type="match status" value="1"/>
</dbReference>
<evidence type="ECO:0000313" key="5">
    <source>
        <dbReference type="Proteomes" id="UP001485459"/>
    </source>
</evidence>
<dbReference type="Gene3D" id="3.40.1170.60">
    <property type="match status" value="1"/>
</dbReference>
<name>A0ABZ2YT94_9BACT</name>
<comment type="similarity">
    <text evidence="1">Belongs to the DNA polymerase type-Y family.</text>
</comment>
<dbReference type="PANTHER" id="PTHR35369">
    <property type="entry name" value="BLR3025 PROTEIN-RELATED"/>
    <property type="match status" value="1"/>
</dbReference>
<dbReference type="RefSeq" id="WP_341837304.1">
    <property type="nucleotide sequence ID" value="NZ_CP149822.1"/>
</dbReference>
<dbReference type="InterPro" id="IPR001126">
    <property type="entry name" value="UmuC"/>
</dbReference>
<dbReference type="Proteomes" id="UP001485459">
    <property type="component" value="Chromosome"/>
</dbReference>
<reference evidence="5" key="1">
    <citation type="submission" date="2024-03" db="EMBL/GenBank/DDBJ databases">
        <title>Chitinophaga horti sp. nov., isolated from garden soil.</title>
        <authorList>
            <person name="Lee D.S."/>
            <person name="Han D.M."/>
            <person name="Baek J.H."/>
            <person name="Choi D.G."/>
            <person name="Jeon J.H."/>
            <person name="Jeon C.O."/>
        </authorList>
    </citation>
    <scope>NUCLEOTIDE SEQUENCE [LARGE SCALE GENOMIC DNA]</scope>
    <source>
        <strain evidence="5">GPA1</strain>
    </source>
</reference>
<dbReference type="PROSITE" id="PS50173">
    <property type="entry name" value="UMUC"/>
    <property type="match status" value="1"/>
</dbReference>
<gene>
    <name evidence="4" type="ORF">WJU16_05420</name>
</gene>
<keyword evidence="2" id="KW-0227">DNA damage</keyword>
<dbReference type="Pfam" id="PF00817">
    <property type="entry name" value="IMS"/>
    <property type="match status" value="1"/>
</dbReference>
<evidence type="ECO:0000256" key="1">
    <source>
        <dbReference type="ARBA" id="ARBA00010945"/>
    </source>
</evidence>
<accession>A0ABZ2YT94</accession>
<evidence type="ECO:0000313" key="4">
    <source>
        <dbReference type="EMBL" id="WZN42470.1"/>
    </source>
</evidence>
<dbReference type="PANTHER" id="PTHR35369:SF2">
    <property type="entry name" value="BLR3025 PROTEIN"/>
    <property type="match status" value="1"/>
</dbReference>
<evidence type="ECO:0000259" key="3">
    <source>
        <dbReference type="PROSITE" id="PS50173"/>
    </source>
</evidence>
<dbReference type="InterPro" id="IPR050356">
    <property type="entry name" value="SulA_CellDiv_inhibitor"/>
</dbReference>
<feature type="domain" description="UmuC" evidence="3">
    <location>
        <begin position="6"/>
        <end position="73"/>
    </location>
</feature>